<evidence type="ECO:0000313" key="3">
    <source>
        <dbReference type="Proteomes" id="UP000707245"/>
    </source>
</evidence>
<gene>
    <name evidence="2" type="ORF">EI167_20490</name>
</gene>
<sequence length="158" mass="17648">MKYVLASLLLLFAANVSAAPETIFLFRHSEKLTGSDPHLSEVGNNRAKQLLNLFSEEKPNAVYSTAYNRTIETATPLAEHFGLPIKTYDPRDLAEFKQTVMAENGVVVIVGHSNTTPELAALIAQVAVEKMPETEFDRYFILQKVGQGYQLSRLKMNF</sequence>
<dbReference type="SUPFAM" id="SSF53254">
    <property type="entry name" value="Phosphoglycerate mutase-like"/>
    <property type="match status" value="1"/>
</dbReference>
<dbReference type="EMBL" id="RRZA01000109">
    <property type="protein sequence ID" value="MBE0459763.1"/>
    <property type="molecule type" value="Genomic_DNA"/>
</dbReference>
<feature type="signal peptide" evidence="1">
    <location>
        <begin position="1"/>
        <end position="18"/>
    </location>
</feature>
<proteinExistence type="predicted"/>
<name>A0ABR9FSK5_9GAMM</name>
<dbReference type="InterPro" id="IPR029033">
    <property type="entry name" value="His_PPase_superfam"/>
</dbReference>
<dbReference type="Gene3D" id="3.40.50.1240">
    <property type="entry name" value="Phosphoglycerate mutase-like"/>
    <property type="match status" value="1"/>
</dbReference>
<reference evidence="2 3" key="1">
    <citation type="submission" date="2020-07" db="EMBL/GenBank/DDBJ databases">
        <title>Halophilic bacteria isolated from french cheeses.</title>
        <authorList>
            <person name="Kothe C.I."/>
            <person name="Farah-Kraiem B."/>
            <person name="Renault P."/>
            <person name="Dridi B."/>
        </authorList>
    </citation>
    <scope>NUCLEOTIDE SEQUENCE [LARGE SCALE GENOMIC DNA]</scope>
    <source>
        <strain evidence="2 3">FME14</strain>
    </source>
</reference>
<comment type="caution">
    <text evidence="2">The sequence shown here is derived from an EMBL/GenBank/DDBJ whole genome shotgun (WGS) entry which is preliminary data.</text>
</comment>
<dbReference type="Pfam" id="PF00300">
    <property type="entry name" value="His_Phos_1"/>
    <property type="match status" value="1"/>
</dbReference>
<dbReference type="CDD" id="cd07040">
    <property type="entry name" value="HP"/>
    <property type="match status" value="1"/>
</dbReference>
<protein>
    <submittedName>
        <fullName evidence="2">Histidine phosphatase family protein</fullName>
    </submittedName>
</protein>
<feature type="chain" id="PRO_5045321884" evidence="1">
    <location>
        <begin position="19"/>
        <end position="158"/>
    </location>
</feature>
<keyword evidence="3" id="KW-1185">Reference proteome</keyword>
<dbReference type="InterPro" id="IPR013078">
    <property type="entry name" value="His_Pase_superF_clade-1"/>
</dbReference>
<evidence type="ECO:0000313" key="2">
    <source>
        <dbReference type="EMBL" id="MBE0459763.1"/>
    </source>
</evidence>
<organism evidence="2 3">
    <name type="scientific">Pseudoalteromonas prydzensis</name>
    <dbReference type="NCBI Taxonomy" id="182141"/>
    <lineage>
        <taxon>Bacteria</taxon>
        <taxon>Pseudomonadati</taxon>
        <taxon>Pseudomonadota</taxon>
        <taxon>Gammaproteobacteria</taxon>
        <taxon>Alteromonadales</taxon>
        <taxon>Pseudoalteromonadaceae</taxon>
        <taxon>Pseudoalteromonas</taxon>
    </lineage>
</organism>
<dbReference type="Proteomes" id="UP000707245">
    <property type="component" value="Unassembled WGS sequence"/>
</dbReference>
<dbReference type="RefSeq" id="WP_192543097.1">
    <property type="nucleotide sequence ID" value="NZ_CAXYBX010000001.1"/>
</dbReference>
<evidence type="ECO:0000256" key="1">
    <source>
        <dbReference type="SAM" id="SignalP"/>
    </source>
</evidence>
<keyword evidence="1" id="KW-0732">Signal</keyword>
<accession>A0ABR9FSK5</accession>